<evidence type="ECO:0000313" key="1">
    <source>
        <dbReference type="EMBL" id="KAL2493789.1"/>
    </source>
</evidence>
<gene>
    <name evidence="1" type="ORF">Fot_37546</name>
</gene>
<organism evidence="1 2">
    <name type="scientific">Forsythia ovata</name>
    <dbReference type="NCBI Taxonomy" id="205694"/>
    <lineage>
        <taxon>Eukaryota</taxon>
        <taxon>Viridiplantae</taxon>
        <taxon>Streptophyta</taxon>
        <taxon>Embryophyta</taxon>
        <taxon>Tracheophyta</taxon>
        <taxon>Spermatophyta</taxon>
        <taxon>Magnoliopsida</taxon>
        <taxon>eudicotyledons</taxon>
        <taxon>Gunneridae</taxon>
        <taxon>Pentapetalae</taxon>
        <taxon>asterids</taxon>
        <taxon>lamiids</taxon>
        <taxon>Lamiales</taxon>
        <taxon>Oleaceae</taxon>
        <taxon>Forsythieae</taxon>
        <taxon>Forsythia</taxon>
    </lineage>
</organism>
<proteinExistence type="predicted"/>
<reference evidence="2" key="1">
    <citation type="submission" date="2024-07" db="EMBL/GenBank/DDBJ databases">
        <title>Two chromosome-level genome assemblies of Korean endemic species Abeliophyllum distichum and Forsythia ovata (Oleaceae).</title>
        <authorList>
            <person name="Jang H."/>
        </authorList>
    </citation>
    <scope>NUCLEOTIDE SEQUENCE [LARGE SCALE GENOMIC DNA]</scope>
</reference>
<protein>
    <submittedName>
        <fullName evidence="1">Uncharacterized protein</fullName>
    </submittedName>
</protein>
<sequence length="114" mass="12593">MGGIFSLVSCTAVPETKGENSSMFMLAKLGRRISLVFAKPELDELWFRNQIKGNILTCKGHPSALCGTACATIKANFHHALKRKKISQQSICPQERPETDYSEAYSKDAFLVAL</sequence>
<dbReference type="EMBL" id="JBFOLJ010000011">
    <property type="protein sequence ID" value="KAL2493789.1"/>
    <property type="molecule type" value="Genomic_DNA"/>
</dbReference>
<comment type="caution">
    <text evidence="1">The sequence shown here is derived from an EMBL/GenBank/DDBJ whole genome shotgun (WGS) entry which is preliminary data.</text>
</comment>
<dbReference type="AlphaFoldDB" id="A0ABD1RZA5"/>
<accession>A0ABD1RZA5</accession>
<keyword evidence="2" id="KW-1185">Reference proteome</keyword>
<evidence type="ECO:0000313" key="2">
    <source>
        <dbReference type="Proteomes" id="UP001604277"/>
    </source>
</evidence>
<name>A0ABD1RZA5_9LAMI</name>
<dbReference type="Proteomes" id="UP001604277">
    <property type="component" value="Unassembled WGS sequence"/>
</dbReference>